<name>H8H1U1_DEIGI</name>
<keyword evidence="1" id="KW-0732">Signal</keyword>
<geneLocation type="plasmid" evidence="2 3">
    <name>P2</name>
</geneLocation>
<proteinExistence type="predicted"/>
<feature type="chain" id="PRO_5003613963" description="Type 4 fimbrial biogenesis protein PilX N-terminal domain-containing protein" evidence="1">
    <location>
        <begin position="25"/>
        <end position="471"/>
    </location>
</feature>
<evidence type="ECO:0000256" key="1">
    <source>
        <dbReference type="SAM" id="SignalP"/>
    </source>
</evidence>
<dbReference type="EMBL" id="CP002193">
    <property type="protein sequence ID" value="AFD27488.1"/>
    <property type="molecule type" value="Genomic_DNA"/>
</dbReference>
<accession>H8H1U1</accession>
<dbReference type="OrthoDB" id="67824at2"/>
<evidence type="ECO:0008006" key="4">
    <source>
        <dbReference type="Google" id="ProtNLM"/>
    </source>
</evidence>
<dbReference type="PATRIC" id="fig|745776.4.peg.3578"/>
<dbReference type="HOGENOM" id="CLU_579672_0_0_0"/>
<protein>
    <recommendedName>
        <fullName evidence="4">Type 4 fimbrial biogenesis protein PilX N-terminal domain-containing protein</fullName>
    </recommendedName>
</protein>
<evidence type="ECO:0000313" key="3">
    <source>
        <dbReference type="Proteomes" id="UP000007575"/>
    </source>
</evidence>
<keyword evidence="3" id="KW-1185">Reference proteome</keyword>
<organism evidence="2 3">
    <name type="scientific">Deinococcus gobiensis (strain DSM 21396 / JCM 16679 / CGMCC 1.7299 / I-0)</name>
    <dbReference type="NCBI Taxonomy" id="745776"/>
    <lineage>
        <taxon>Bacteria</taxon>
        <taxon>Thermotogati</taxon>
        <taxon>Deinococcota</taxon>
        <taxon>Deinococci</taxon>
        <taxon>Deinococcales</taxon>
        <taxon>Deinococcaceae</taxon>
        <taxon>Deinococcus</taxon>
    </lineage>
</organism>
<dbReference type="Proteomes" id="UP000007575">
    <property type="component" value="Plasmid P2"/>
</dbReference>
<evidence type="ECO:0000313" key="2">
    <source>
        <dbReference type="EMBL" id="AFD27488.1"/>
    </source>
</evidence>
<reference evidence="2 3" key="1">
    <citation type="journal article" date="2012" name="PLoS ONE">
        <title>Genome sequence and transcriptome analysis of the radioresistant bacterium Deinococcus gobiensis: insights into the extreme environmental adaptations.</title>
        <authorList>
            <person name="Yuan M."/>
            <person name="Chen M."/>
            <person name="Zhang W."/>
            <person name="Lu W."/>
            <person name="Wang J."/>
            <person name="Yang M."/>
            <person name="Zhao P."/>
            <person name="Tang R."/>
            <person name="Li X."/>
            <person name="Hao Y."/>
            <person name="Zhou Z."/>
            <person name="Zhan Y."/>
            <person name="Yu H."/>
            <person name="Teng C."/>
            <person name="Yan Y."/>
            <person name="Ping S."/>
            <person name="Wang Y."/>
            <person name="Lin M."/>
        </authorList>
    </citation>
    <scope>NUCLEOTIDE SEQUENCE [LARGE SCALE GENOMIC DNA]</scope>
    <source>
        <strain evidence="3">DSM 21396 / JCM 16679 / CGMCC 1.7299 / I-0</strain>
        <plasmid evidence="2">P2</plasmid>
    </source>
</reference>
<feature type="signal peptide" evidence="1">
    <location>
        <begin position="1"/>
        <end position="24"/>
    </location>
</feature>
<keyword evidence="2" id="KW-0614">Plasmid</keyword>
<gene>
    <name evidence="2" type="ordered locus">DGo_PB0219</name>
</gene>
<dbReference type="KEGG" id="dgo:DGo_PB0219"/>
<sequence length="471" mass="48466">MKRPTAGYAMVIALILVAALAVTAASIVQTTARNTRTAATYTRGAVLGVQQRNVLSYSSRLLEANASRLTQSLPAPSAGVRALQDALQTATASWCTRDPDGQGQNRIRVYFRMDAAACGQALPSGVALPDPKLETAGDLTRASLPFVIVAPSGGRTAIQAGSLLAQYGAAPASTYSLLVPNDLNLTSHLRLNGTSQVDGILRVQTPATLSGTIGTSNCNAITTTCAGTRSLTVNGAAVPVMSLAPSAGRPAGVGGSVVIGTPSESADLSPLPAPQVGLVTSELTLSVQEGGEQVMKGCFAIFCTTYYVKNGNLYRGSLDSAPIFTGWDGLLAVNAAGGDLTIQGADPNASSVGIPLGIVTASNVVIKGDLTYEQTNCIDGLCNSAGTSQFLSVQAPSVRVTTETRQVHGTFITPNFISNAPLTLFGTIIGMPQGSDVLNIQPDTRAQDGLRAPGTPLLASRWRQPSITLTP</sequence>
<dbReference type="RefSeq" id="WP_014686583.1">
    <property type="nucleotide sequence ID" value="NC_017791.1"/>
</dbReference>
<dbReference type="AlphaFoldDB" id="H8H1U1"/>